<keyword evidence="2" id="KW-0418">Kinase</keyword>
<dbReference type="InterPro" id="IPR011009">
    <property type="entry name" value="Kinase-like_dom_sf"/>
</dbReference>
<keyword evidence="2" id="KW-0808">Transferase</keyword>
<dbReference type="AlphaFoldDB" id="A0A157SGE8"/>
<evidence type="ECO:0000313" key="3">
    <source>
        <dbReference type="Proteomes" id="UP000076848"/>
    </source>
</evidence>
<dbReference type="STRING" id="288768.SAMEA3906486_02530"/>
<gene>
    <name evidence="2" type="ORF">SAMEA3906486_02530</name>
</gene>
<dbReference type="GO" id="GO:0004672">
    <property type="term" value="F:protein kinase activity"/>
    <property type="evidence" value="ECO:0007669"/>
    <property type="project" value="InterPro"/>
</dbReference>
<dbReference type="Gene3D" id="1.10.510.10">
    <property type="entry name" value="Transferase(Phosphotransferase) domain 1"/>
    <property type="match status" value="1"/>
</dbReference>
<dbReference type="InterPro" id="IPR000719">
    <property type="entry name" value="Prot_kinase_dom"/>
</dbReference>
<reference evidence="2 3" key="1">
    <citation type="submission" date="2016-04" db="EMBL/GenBank/DDBJ databases">
        <authorList>
            <consortium name="Pathogen Informatics"/>
        </authorList>
    </citation>
    <scope>NUCLEOTIDE SEQUENCE [LARGE SCALE GENOMIC DNA]</scope>
    <source>
        <strain evidence="2 3">H050680373</strain>
    </source>
</reference>
<protein>
    <submittedName>
        <fullName evidence="2">Protein kinase</fullName>
    </submittedName>
</protein>
<sequence>MNTPRVFDASGPVQLGNLLGKGGEGAVYEVANRPDTVAKIYLGAISTERADKLAVMRSLRTPTLDALTAWPSEILHRPDGGTAGFLMRNMRGTKDIHALYGPKTRLAEFPQADWRMLVRTALNTARAFAALHDTGCLVGDVNHGGVRVAADATVKLIDCDSFQVRANGRTFLCEVGVDNFTPPELQGKSFKITPRTANHDNFGLSILIFQLLMMGRHPYAGRYAGPEEMPIAKAISQFRYAYAKNQSATGMQPPPYTPPVSIASSSIMQLWEQAFGNGGSASSGRPTAKQWVTALSEIEKSFARCSANTAHYYLSGSGACPWCAIERAGITLFLPQNIGVSSTATGNGLTPDALWAQIIAIVSPGPAPAAPKPGNVPPTSSAVQAAQQKRKQTRQVGLGGGIAIFAFGLALRPDLWFLWAAIAFSVARWFAGRGGSASEVQPLRDRYEQARSTYAGLSKSWEQISANNDFDRRLNELKSLHAEFSQLPAQRQKRYQALLQNREAAALQAYLDQFDIEHAAISGIGAAKKAMLESYGIETAADVTMHAVQQVPGFGPKLAQKMMDWRQDIERGFRFNPNTGIDARSLQKLEADITMRQHAIAQSLQQGLADLKKIKSIVTTRRQHLHAALQDAAMELARADADLSVVS</sequence>
<dbReference type="EMBL" id="FKIF01000006">
    <property type="protein sequence ID" value="SAI69497.1"/>
    <property type="molecule type" value="Genomic_DNA"/>
</dbReference>
<evidence type="ECO:0000259" key="1">
    <source>
        <dbReference type="PROSITE" id="PS50011"/>
    </source>
</evidence>
<name>A0A157SGE8_9BORD</name>
<proteinExistence type="predicted"/>
<dbReference type="PROSITE" id="PS50011">
    <property type="entry name" value="PROTEIN_KINASE_DOM"/>
    <property type="match status" value="1"/>
</dbReference>
<evidence type="ECO:0000313" key="2">
    <source>
        <dbReference type="EMBL" id="SAI69497.1"/>
    </source>
</evidence>
<dbReference type="SUPFAM" id="SSF56112">
    <property type="entry name" value="Protein kinase-like (PK-like)"/>
    <property type="match status" value="1"/>
</dbReference>
<dbReference type="OrthoDB" id="5782056at2"/>
<organism evidence="2 3">
    <name type="scientific">Bordetella ansorpii</name>
    <dbReference type="NCBI Taxonomy" id="288768"/>
    <lineage>
        <taxon>Bacteria</taxon>
        <taxon>Pseudomonadati</taxon>
        <taxon>Pseudomonadota</taxon>
        <taxon>Betaproteobacteria</taxon>
        <taxon>Burkholderiales</taxon>
        <taxon>Alcaligenaceae</taxon>
        <taxon>Bordetella</taxon>
    </lineage>
</organism>
<feature type="domain" description="Protein kinase" evidence="1">
    <location>
        <begin position="13"/>
        <end position="314"/>
    </location>
</feature>
<dbReference type="RefSeq" id="WP_066127469.1">
    <property type="nucleotide sequence ID" value="NZ_FKIF01000006.1"/>
</dbReference>
<accession>A0A157SGE8</accession>
<dbReference type="GO" id="GO:0005524">
    <property type="term" value="F:ATP binding"/>
    <property type="evidence" value="ECO:0007669"/>
    <property type="project" value="InterPro"/>
</dbReference>
<keyword evidence="3" id="KW-1185">Reference proteome</keyword>
<dbReference type="Proteomes" id="UP000076848">
    <property type="component" value="Unassembled WGS sequence"/>
</dbReference>